<dbReference type="Proteomes" id="UP000683925">
    <property type="component" value="Unassembled WGS sequence"/>
</dbReference>
<name>A0A8S1RYL6_PAROT</name>
<evidence type="ECO:0000313" key="1">
    <source>
        <dbReference type="EMBL" id="CAD8134101.1"/>
    </source>
</evidence>
<reference evidence="1" key="1">
    <citation type="submission" date="2021-01" db="EMBL/GenBank/DDBJ databases">
        <authorList>
            <consortium name="Genoscope - CEA"/>
            <person name="William W."/>
        </authorList>
    </citation>
    <scope>NUCLEOTIDE SEQUENCE</scope>
</reference>
<keyword evidence="2" id="KW-1185">Reference proteome</keyword>
<protein>
    <submittedName>
        <fullName evidence="1">Uncharacterized protein</fullName>
    </submittedName>
</protein>
<gene>
    <name evidence="1" type="ORF">POCTA_138.1.T0050261</name>
</gene>
<accession>A0A8S1RYL6</accession>
<dbReference type="AlphaFoldDB" id="A0A8S1RYL6"/>
<dbReference type="EMBL" id="CAJJDP010000004">
    <property type="protein sequence ID" value="CAD8134101.1"/>
    <property type="molecule type" value="Genomic_DNA"/>
</dbReference>
<evidence type="ECO:0000313" key="2">
    <source>
        <dbReference type="Proteomes" id="UP000683925"/>
    </source>
</evidence>
<comment type="caution">
    <text evidence="1">The sequence shown here is derived from an EMBL/GenBank/DDBJ whole genome shotgun (WGS) entry which is preliminary data.</text>
</comment>
<proteinExistence type="predicted"/>
<sequence>MKLERKVEETIQIQLLQQLQDLKELSKRKQKEKKWRKFLRYISRGFEEEKNRRDFYILRRQ</sequence>
<organism evidence="1 2">
    <name type="scientific">Paramecium octaurelia</name>
    <dbReference type="NCBI Taxonomy" id="43137"/>
    <lineage>
        <taxon>Eukaryota</taxon>
        <taxon>Sar</taxon>
        <taxon>Alveolata</taxon>
        <taxon>Ciliophora</taxon>
        <taxon>Intramacronucleata</taxon>
        <taxon>Oligohymenophorea</taxon>
        <taxon>Peniculida</taxon>
        <taxon>Parameciidae</taxon>
        <taxon>Paramecium</taxon>
    </lineage>
</organism>